<dbReference type="Proteomes" id="UP001214113">
    <property type="component" value="Unassembled WGS sequence"/>
</dbReference>
<evidence type="ECO:0000313" key="22">
    <source>
        <dbReference type="Proteomes" id="UP001215818"/>
    </source>
</evidence>
<evidence type="ECO:0000313" key="5">
    <source>
        <dbReference type="EMBL" id="MDC1793260.1"/>
    </source>
</evidence>
<dbReference type="AlphaFoldDB" id="A0A174CVC4"/>
<evidence type="ECO:0000259" key="1">
    <source>
        <dbReference type="Pfam" id="PF00534"/>
    </source>
</evidence>
<organism evidence="9 15">
    <name type="scientific">Bacteroides uniformis</name>
    <dbReference type="NCBI Taxonomy" id="820"/>
    <lineage>
        <taxon>Bacteria</taxon>
        <taxon>Pseudomonadati</taxon>
        <taxon>Bacteroidota</taxon>
        <taxon>Bacteroidia</taxon>
        <taxon>Bacteroidales</taxon>
        <taxon>Bacteroidaceae</taxon>
        <taxon>Bacteroides</taxon>
    </lineage>
</organism>
<dbReference type="Proteomes" id="UP000433928">
    <property type="component" value="Unassembled WGS sequence"/>
</dbReference>
<dbReference type="EMBL" id="JAQNQY010000018">
    <property type="protein sequence ID" value="MDC1753808.1"/>
    <property type="molecule type" value="Genomic_DNA"/>
</dbReference>
<evidence type="ECO:0000313" key="21">
    <source>
        <dbReference type="Proteomes" id="UP000433928"/>
    </source>
</evidence>
<dbReference type="Proteomes" id="UP000432488">
    <property type="component" value="Unassembled WGS sequence"/>
</dbReference>
<reference evidence="9" key="3">
    <citation type="journal article" date="2018" name="BMC Genomics">
        <title>Whole genome sequencing and function prediction of 133 gut anaerobes isolated from chicken caecum in pure cultures.</title>
        <authorList>
            <person name="Medvecky M."/>
            <person name="Cejkova D."/>
            <person name="Polansky O."/>
            <person name="Karasova D."/>
            <person name="Kubasova T."/>
            <person name="Cizek A."/>
            <person name="Rychlik I."/>
        </authorList>
    </citation>
    <scope>NUCLEOTIDE SEQUENCE</scope>
    <source>
        <strain evidence="9">An67</strain>
    </source>
</reference>
<dbReference type="Proteomes" id="UP000285343">
    <property type="component" value="Unassembled WGS sequence"/>
</dbReference>
<gene>
    <name evidence="9" type="ORF">B5G17_14835</name>
    <name evidence="8" type="ORF">BHV79_19290</name>
    <name evidence="13" type="ORF">DW831_04855</name>
    <name evidence="12" type="ORF">DWW14_16605</name>
    <name evidence="11" type="ORF">DXC80_13525</name>
    <name evidence="10" type="ORF">DXD90_12215</name>
    <name evidence="2" type="ORF">GAQ56_06015</name>
    <name evidence="3" type="ORF">GAQ59_05615</name>
    <name evidence="5" type="ORF">POY73_03810</name>
    <name evidence="4" type="ORF">POY80_15310</name>
    <name evidence="6" type="ORF">POZ22_00150</name>
    <name evidence="7" type="ORF">RVH16_11250</name>
</gene>
<dbReference type="EMBL" id="WCUV01000004">
    <property type="protein sequence ID" value="KAB4093640.1"/>
    <property type="molecule type" value="Genomic_DNA"/>
</dbReference>
<dbReference type="EMBL" id="JAWDEU010000002">
    <property type="protein sequence ID" value="MDU0245279.1"/>
    <property type="molecule type" value="Genomic_DNA"/>
</dbReference>
<evidence type="ECO:0000313" key="7">
    <source>
        <dbReference type="EMBL" id="MDU0245279.1"/>
    </source>
</evidence>
<reference evidence="8 14" key="1">
    <citation type="journal article" date="2016" name="Nat. Biotechnol.">
        <title>Measurement of bacterial replication rates in microbial communities.</title>
        <authorList>
            <person name="Brown C.T."/>
            <person name="Olm M.R."/>
            <person name="Thomas B.C."/>
            <person name="Banfield J.F."/>
        </authorList>
    </citation>
    <scope>NUCLEOTIDE SEQUENCE [LARGE SCALE GENOMIC DNA]</scope>
    <source>
        <strain evidence="8">45_41</strain>
    </source>
</reference>
<reference evidence="4 22" key="6">
    <citation type="submission" date="2022-10" db="EMBL/GenBank/DDBJ databases">
        <title>Human gut microbiome strain richness.</title>
        <authorList>
            <person name="Chen-Liaw A."/>
        </authorList>
    </citation>
    <scope>NUCLEOTIDE SEQUENCE</scope>
    <source>
        <strain evidence="4">A1_m1001262Bd0_191120</strain>
        <strain evidence="6">BSD2780061687st1_G10_BSD2780061687b_171204</strain>
        <strain evidence="5 22">D53st1_B1_D53t1_180928</strain>
    </source>
</reference>
<evidence type="ECO:0000313" key="10">
    <source>
        <dbReference type="EMBL" id="RGI74965.1"/>
    </source>
</evidence>
<dbReference type="GO" id="GO:0016757">
    <property type="term" value="F:glycosyltransferase activity"/>
    <property type="evidence" value="ECO:0007669"/>
    <property type="project" value="UniProtKB-KW"/>
</dbReference>
<dbReference type="EMBL" id="QSRK01000021">
    <property type="protein sequence ID" value="RGL11926.1"/>
    <property type="molecule type" value="Genomic_DNA"/>
</dbReference>
<evidence type="ECO:0000313" key="3">
    <source>
        <dbReference type="EMBL" id="KAB4171814.1"/>
    </source>
</evidence>
<dbReference type="Proteomes" id="UP000186549">
    <property type="component" value="Unassembled WGS sequence"/>
</dbReference>
<feature type="domain" description="Glycosyl transferase family 1" evidence="1">
    <location>
        <begin position="213"/>
        <end position="364"/>
    </location>
</feature>
<reference evidence="20 21" key="5">
    <citation type="journal article" date="2019" name="Nat. Med.">
        <title>A library of human gut bacterial isolates paired with longitudinal multiomics data enables mechanistic microbiome research.</title>
        <authorList>
            <person name="Poyet M."/>
            <person name="Groussin M."/>
            <person name="Gibbons S.M."/>
            <person name="Avila-Pacheco J."/>
            <person name="Jiang X."/>
            <person name="Kearney S.M."/>
            <person name="Perrotta A.R."/>
            <person name="Berdy B."/>
            <person name="Zhao S."/>
            <person name="Lieberman T.D."/>
            <person name="Swanson P.K."/>
            <person name="Smith M."/>
            <person name="Roesemann S."/>
            <person name="Alexander J.E."/>
            <person name="Rich S.A."/>
            <person name="Livny J."/>
            <person name="Vlamakis H."/>
            <person name="Clish C."/>
            <person name="Bullock K."/>
            <person name="Deik A."/>
            <person name="Scott J."/>
            <person name="Pierce K.A."/>
            <person name="Xavier R.J."/>
            <person name="Alm E.J."/>
        </authorList>
    </citation>
    <scope>NUCLEOTIDE SEQUENCE [LARGE SCALE GENOMIC DNA]</scope>
    <source>
        <strain evidence="3 21">BIOML-A27</strain>
        <strain evidence="2 20">BIOML-A42</strain>
    </source>
</reference>
<dbReference type="SUPFAM" id="SSF53756">
    <property type="entry name" value="UDP-Glycosyltransferase/glycogen phosphorylase"/>
    <property type="match status" value="1"/>
</dbReference>
<accession>A0A174CVC4</accession>
<evidence type="ECO:0000313" key="6">
    <source>
        <dbReference type="EMBL" id="MDC1853205.1"/>
    </source>
</evidence>
<dbReference type="RefSeq" id="WP_009038295.1">
    <property type="nucleotide sequence ID" value="NZ_CABKOQ010000012.1"/>
</dbReference>
<dbReference type="EMBL" id="MNQU01000342">
    <property type="protein sequence ID" value="OKZ28502.1"/>
    <property type="molecule type" value="Genomic_DNA"/>
</dbReference>
<reference evidence="15" key="2">
    <citation type="submission" date="2017-04" db="EMBL/GenBank/DDBJ databases">
        <title>Function of individual gut microbiota members based on whole genome sequencing of pure cultures obtained from chicken caecum.</title>
        <authorList>
            <person name="Medvecky M."/>
            <person name="Cejkova D."/>
            <person name="Polansky O."/>
            <person name="Karasova D."/>
            <person name="Kubasova T."/>
            <person name="Cizek A."/>
            <person name="Rychlik I."/>
        </authorList>
    </citation>
    <scope>NUCLEOTIDE SEQUENCE [LARGE SCALE GENOMIC DNA]</scope>
    <source>
        <strain evidence="15">An67</strain>
    </source>
</reference>
<evidence type="ECO:0000313" key="2">
    <source>
        <dbReference type="EMBL" id="KAB4093640.1"/>
    </source>
</evidence>
<dbReference type="EMBL" id="JAQNSB010000001">
    <property type="protein sequence ID" value="MDC1853205.1"/>
    <property type="molecule type" value="Genomic_DNA"/>
</dbReference>
<evidence type="ECO:0000313" key="17">
    <source>
        <dbReference type="Proteomes" id="UP000263754"/>
    </source>
</evidence>
<dbReference type="EMBL" id="QSOF01000016">
    <property type="protein sequence ID" value="RGI74965.1"/>
    <property type="molecule type" value="Genomic_DNA"/>
</dbReference>
<keyword evidence="4" id="KW-0328">Glycosyltransferase</keyword>
<dbReference type="Gene3D" id="3.40.50.2000">
    <property type="entry name" value="Glycogen Phosphorylase B"/>
    <property type="match status" value="2"/>
</dbReference>
<evidence type="ECO:0000313" key="9">
    <source>
        <dbReference type="EMBL" id="OUN53104.1"/>
    </source>
</evidence>
<dbReference type="EMBL" id="JAQNRK010000002">
    <property type="protein sequence ID" value="MDC1793260.1"/>
    <property type="molecule type" value="Genomic_DNA"/>
</dbReference>
<comment type="caution">
    <text evidence="9">The sequence shown here is derived from an EMBL/GenBank/DDBJ whole genome shotgun (WGS) entry which is preliminary data.</text>
</comment>
<evidence type="ECO:0000313" key="19">
    <source>
        <dbReference type="Proteomes" id="UP000285343"/>
    </source>
</evidence>
<name>A0A174CVC4_BACUN</name>
<dbReference type="Proteomes" id="UP000260795">
    <property type="component" value="Unassembled WGS sequence"/>
</dbReference>
<dbReference type="Pfam" id="PF00534">
    <property type="entry name" value="Glycos_transf_1"/>
    <property type="match status" value="1"/>
</dbReference>
<dbReference type="InterPro" id="IPR001296">
    <property type="entry name" value="Glyco_trans_1"/>
</dbReference>
<dbReference type="EMBL" id="WCUG01000004">
    <property type="protein sequence ID" value="KAB4171814.1"/>
    <property type="molecule type" value="Genomic_DNA"/>
</dbReference>
<dbReference type="Proteomes" id="UP001215818">
    <property type="component" value="Unassembled WGS sequence"/>
</dbReference>
<dbReference type="EMBL" id="QRZC01000025">
    <property type="protein sequence ID" value="RGV39313.1"/>
    <property type="molecule type" value="Genomic_DNA"/>
</dbReference>
<dbReference type="Proteomes" id="UP001218502">
    <property type="component" value="Unassembled WGS sequence"/>
</dbReference>
<dbReference type="Proteomes" id="UP000284514">
    <property type="component" value="Unassembled WGS sequence"/>
</dbReference>
<dbReference type="EC" id="2.4.-.-" evidence="4"/>
<dbReference type="PANTHER" id="PTHR12526:SF628">
    <property type="entry name" value="MANNOSYLGLUCOSYLGLYCERATE SYNTHASE"/>
    <property type="match status" value="1"/>
</dbReference>
<reference evidence="16 17" key="4">
    <citation type="submission" date="2018-08" db="EMBL/GenBank/DDBJ databases">
        <title>A genome reference for cultivated species of the human gut microbiota.</title>
        <authorList>
            <person name="Zou Y."/>
            <person name="Xue W."/>
            <person name="Luo G."/>
        </authorList>
    </citation>
    <scope>NUCLEOTIDE SEQUENCE [LARGE SCALE GENOMIC DNA]</scope>
    <source>
        <strain evidence="12 19">AF14-42</strain>
        <strain evidence="13 18">AM34-25</strain>
        <strain evidence="11 16">TF08-13</strain>
        <strain evidence="10 17">TM10-17</strain>
    </source>
</reference>
<reference evidence="7" key="7">
    <citation type="submission" date="2023-10" db="EMBL/GenBank/DDBJ databases">
        <title>Genome of Potential pathogenic bacteria in Crohn's disease.</title>
        <authorList>
            <person name="Rodriguez-Palacios A."/>
        </authorList>
    </citation>
    <scope>NUCLEOTIDE SEQUENCE</scope>
    <source>
        <strain evidence="7">CavFT-hAR50</strain>
    </source>
</reference>
<evidence type="ECO:0000313" key="4">
    <source>
        <dbReference type="EMBL" id="MDC1753808.1"/>
    </source>
</evidence>
<evidence type="ECO:0000313" key="12">
    <source>
        <dbReference type="EMBL" id="RGV39313.1"/>
    </source>
</evidence>
<dbReference type="Proteomes" id="UP001181247">
    <property type="component" value="Unassembled WGS sequence"/>
</dbReference>
<evidence type="ECO:0000313" key="15">
    <source>
        <dbReference type="Proteomes" id="UP000196329"/>
    </source>
</evidence>
<keyword evidence="9" id="KW-0808">Transferase</keyword>
<sequence>MNILFIHPVMFHPQRGGIERVSDLLCREFIRRGHHVLCLHSVRDESRMDYAYPASSYFFPYQVREVEKNGLFFRSFLQEHRIDMVIDQDPQTYYTLYSFSKTLRDVYIISVIHYNPLGIYHHLGEFVMWVSGKNTIMGKIRKVARILKIPMLKYDYKRTLQSDYGGIFRYTDALCLLSLKFLPDLWQIYSKDLSRVIAIPNPNTYPAQENTDFLKKKQILYVGRIEWRQKRVGRLIDIWKRIYKKFPDWELVIVGDGPIRQTLEQKALKMERVVFTGWQDPEPFYRDASILCLTSDFEGWGMVLTEAMTFGAVPVAFNSYAAITDIIDDGKNGLLVPPFSHKEFARKLGSLMKDEELRREMSKNCVQYVRRFDIQNVADEWENAFDRLKSTARQ</sequence>
<evidence type="ECO:0000313" key="18">
    <source>
        <dbReference type="Proteomes" id="UP000284514"/>
    </source>
</evidence>
<evidence type="ECO:0000313" key="20">
    <source>
        <dbReference type="Proteomes" id="UP000432488"/>
    </source>
</evidence>
<dbReference type="EMBL" id="NFHS01000008">
    <property type="protein sequence ID" value="OUN53104.1"/>
    <property type="molecule type" value="Genomic_DNA"/>
</dbReference>
<dbReference type="EMBL" id="QSIF01000005">
    <property type="protein sequence ID" value="RHC75246.1"/>
    <property type="molecule type" value="Genomic_DNA"/>
</dbReference>
<protein>
    <submittedName>
        <fullName evidence="9">Glycosyl transferase family 1</fullName>
    </submittedName>
    <submittedName>
        <fullName evidence="2 4">Glycosyltransferase</fullName>
        <ecNumber evidence="4">2.4.-.-</ecNumber>
    </submittedName>
</protein>
<evidence type="ECO:0000313" key="14">
    <source>
        <dbReference type="Proteomes" id="UP000186549"/>
    </source>
</evidence>
<dbReference type="Proteomes" id="UP000196329">
    <property type="component" value="Unassembled WGS sequence"/>
</dbReference>
<dbReference type="PANTHER" id="PTHR12526">
    <property type="entry name" value="GLYCOSYLTRANSFERASE"/>
    <property type="match status" value="1"/>
</dbReference>
<dbReference type="Proteomes" id="UP000263754">
    <property type="component" value="Unassembled WGS sequence"/>
</dbReference>
<evidence type="ECO:0000313" key="8">
    <source>
        <dbReference type="EMBL" id="OKZ28502.1"/>
    </source>
</evidence>
<proteinExistence type="predicted"/>
<evidence type="ECO:0000313" key="11">
    <source>
        <dbReference type="EMBL" id="RGL11926.1"/>
    </source>
</evidence>
<evidence type="ECO:0000313" key="16">
    <source>
        <dbReference type="Proteomes" id="UP000260795"/>
    </source>
</evidence>
<evidence type="ECO:0000313" key="13">
    <source>
        <dbReference type="EMBL" id="RHC75246.1"/>
    </source>
</evidence>